<organism evidence="1 2">
    <name type="scientific">Mycoplasma todarodis</name>
    <dbReference type="NCBI Taxonomy" id="1937191"/>
    <lineage>
        <taxon>Bacteria</taxon>
        <taxon>Bacillati</taxon>
        <taxon>Mycoplasmatota</taxon>
        <taxon>Mollicutes</taxon>
        <taxon>Mycoplasmataceae</taxon>
        <taxon>Mycoplasma</taxon>
    </lineage>
</organism>
<dbReference type="GO" id="GO:0016791">
    <property type="term" value="F:phosphatase activity"/>
    <property type="evidence" value="ECO:0007669"/>
    <property type="project" value="TreeGrafter"/>
</dbReference>
<dbReference type="Gene3D" id="3.30.1240.10">
    <property type="match status" value="1"/>
</dbReference>
<dbReference type="Proteomes" id="UP000291072">
    <property type="component" value="Unassembled WGS sequence"/>
</dbReference>
<reference evidence="1 2" key="1">
    <citation type="submission" date="2018-02" db="EMBL/GenBank/DDBJ databases">
        <title>Mycoplasma marinum and Mycoplasma todarodis sp. nov., moderately halophilic and psychrotolerant mycoplasmas isolated from cephalopods.</title>
        <authorList>
            <person name="Viver T."/>
        </authorList>
    </citation>
    <scope>NUCLEOTIDE SEQUENCE [LARGE SCALE GENOMIC DNA]</scope>
    <source>
        <strain evidence="1 2">5H</strain>
    </source>
</reference>
<evidence type="ECO:0000313" key="1">
    <source>
        <dbReference type="EMBL" id="TCG11580.1"/>
    </source>
</evidence>
<dbReference type="InterPro" id="IPR006379">
    <property type="entry name" value="HAD-SF_hydro_IIB"/>
</dbReference>
<dbReference type="InterPro" id="IPR036412">
    <property type="entry name" value="HAD-like_sf"/>
</dbReference>
<dbReference type="EMBL" id="PSZP01000005">
    <property type="protein sequence ID" value="TCG11580.1"/>
    <property type="molecule type" value="Genomic_DNA"/>
</dbReference>
<protein>
    <recommendedName>
        <fullName evidence="3">Haloacid dehalogenase</fullName>
    </recommendedName>
</protein>
<name>A0A4R0XT02_9MOLU</name>
<dbReference type="GO" id="GO:0000287">
    <property type="term" value="F:magnesium ion binding"/>
    <property type="evidence" value="ECO:0007669"/>
    <property type="project" value="TreeGrafter"/>
</dbReference>
<comment type="caution">
    <text evidence="1">The sequence shown here is derived from an EMBL/GenBank/DDBJ whole genome shotgun (WGS) entry which is preliminary data.</text>
</comment>
<dbReference type="PANTHER" id="PTHR10000:SF8">
    <property type="entry name" value="HAD SUPERFAMILY HYDROLASE-LIKE, TYPE 3"/>
    <property type="match status" value="1"/>
</dbReference>
<accession>A0A4R0XT02</accession>
<dbReference type="OrthoDB" id="400219at2"/>
<dbReference type="SUPFAM" id="SSF56784">
    <property type="entry name" value="HAD-like"/>
    <property type="match status" value="1"/>
</dbReference>
<dbReference type="Gene3D" id="3.40.50.1000">
    <property type="entry name" value="HAD superfamily/HAD-like"/>
    <property type="match status" value="1"/>
</dbReference>
<dbReference type="PANTHER" id="PTHR10000">
    <property type="entry name" value="PHOSPHOSERINE PHOSPHATASE"/>
    <property type="match status" value="1"/>
</dbReference>
<evidence type="ECO:0000313" key="2">
    <source>
        <dbReference type="Proteomes" id="UP000291072"/>
    </source>
</evidence>
<sequence length="321" mass="36095">MNIENEPLQITFQDYQQCSFIKKVQRLVKHQDTCLEKNLKKKLEAKPLFLYNLYMKFNPKAFFIDLDGTAFDTKVDGHHAISEENKKAIIEINKKTPVIISTGRHVKNALPLIQELGLKYAVCQNGAQIVDIEGNIIEKHNFPGPIAERILKIMMKNKMMIKPNDDGIFYGARFPYGMITRHVGFKTHRKYDFEHTKEFTKLVFSGAGKKKISKLNEELSEQFPSLSIVTSGNGYTIEVTSGEATKGQANVAVAKLLGVDPMKTAHIGDSMNDSTCKDKTMLVAMANSNPKLIEMADWIGPSYKPAGLAKVLLNKEVKENK</sequence>
<dbReference type="Pfam" id="PF08282">
    <property type="entry name" value="Hydrolase_3"/>
    <property type="match status" value="1"/>
</dbReference>
<dbReference type="GO" id="GO:0005829">
    <property type="term" value="C:cytosol"/>
    <property type="evidence" value="ECO:0007669"/>
    <property type="project" value="TreeGrafter"/>
</dbReference>
<keyword evidence="2" id="KW-1185">Reference proteome</keyword>
<proteinExistence type="predicted"/>
<dbReference type="InterPro" id="IPR023214">
    <property type="entry name" value="HAD_sf"/>
</dbReference>
<gene>
    <name evidence="1" type="ORF">C4B25_01200</name>
</gene>
<evidence type="ECO:0008006" key="3">
    <source>
        <dbReference type="Google" id="ProtNLM"/>
    </source>
</evidence>
<dbReference type="AlphaFoldDB" id="A0A4R0XT02"/>
<dbReference type="NCBIfam" id="TIGR01484">
    <property type="entry name" value="HAD-SF-IIB"/>
    <property type="match status" value="1"/>
</dbReference>